<protein>
    <submittedName>
        <fullName evidence="2">Uncharacterized protein</fullName>
    </submittedName>
</protein>
<reference evidence="3 5" key="2">
    <citation type="submission" date="2023-11" db="EMBL/GenBank/DDBJ databases">
        <title>MicrobeMod: A computational toolkit for identifying prokaryotic methylation and restriction-modification with nanopore sequencing.</title>
        <authorList>
            <person name="Crits-Christoph A."/>
            <person name="Kang S.C."/>
            <person name="Lee H."/>
            <person name="Ostrov N."/>
        </authorList>
    </citation>
    <scope>NUCLEOTIDE SEQUENCE [LARGE SCALE GENOMIC DNA]</scope>
    <source>
        <strain evidence="3 5">ATCC 23090</strain>
    </source>
</reference>
<dbReference type="RefSeq" id="WP_072364879.1">
    <property type="nucleotide sequence ID" value="NZ_CP139972.1"/>
</dbReference>
<accession>A0A1K1SLB2</accession>
<feature type="signal peptide" evidence="1">
    <location>
        <begin position="1"/>
        <end position="24"/>
    </location>
</feature>
<evidence type="ECO:0000256" key="1">
    <source>
        <dbReference type="SAM" id="SignalP"/>
    </source>
</evidence>
<keyword evidence="5" id="KW-1185">Reference proteome</keyword>
<reference evidence="2 4" key="1">
    <citation type="submission" date="2016-11" db="EMBL/GenBank/DDBJ databases">
        <authorList>
            <person name="Jaros S."/>
            <person name="Januszkiewicz K."/>
            <person name="Wedrychowicz H."/>
        </authorList>
    </citation>
    <scope>NUCLEOTIDE SEQUENCE [LARGE SCALE GENOMIC DNA]</scope>
    <source>
        <strain evidence="2 4">DSM 784</strain>
    </source>
</reference>
<sequence>MSKKRNRRVLLIFALLFYFFKSSGQQHSCCDREIKPFIEAFREAESGEMDYTDTLNKSIRLIFEKEFNDSIMVMLDDSIVYNSMLITNKPYAPRVKLIDVDYSMKKDTPHLVIKRADGKCMWFYLIPGHRVAYINYFKDPGVWMVELSNIHRQYI</sequence>
<feature type="chain" id="PRO_5013267295" evidence="1">
    <location>
        <begin position="25"/>
        <end position="155"/>
    </location>
</feature>
<evidence type="ECO:0000313" key="5">
    <source>
        <dbReference type="Proteomes" id="UP001326715"/>
    </source>
</evidence>
<proteinExistence type="predicted"/>
<dbReference type="EMBL" id="FPIZ01000025">
    <property type="protein sequence ID" value="SFW84988.1"/>
    <property type="molecule type" value="Genomic_DNA"/>
</dbReference>
<name>A0A1K1SLB2_9BACT</name>
<evidence type="ECO:0000313" key="4">
    <source>
        <dbReference type="Proteomes" id="UP000183788"/>
    </source>
</evidence>
<dbReference type="AlphaFoldDB" id="A0A1K1SLB2"/>
<gene>
    <name evidence="2" type="ORF">SAMN05661012_05647</name>
    <name evidence="3" type="ORF">SR876_28800</name>
</gene>
<dbReference type="STRING" id="1004.SAMN05661012_05647"/>
<organism evidence="2 4">
    <name type="scientific">Chitinophaga sancti</name>
    <dbReference type="NCBI Taxonomy" id="1004"/>
    <lineage>
        <taxon>Bacteria</taxon>
        <taxon>Pseudomonadati</taxon>
        <taxon>Bacteroidota</taxon>
        <taxon>Chitinophagia</taxon>
        <taxon>Chitinophagales</taxon>
        <taxon>Chitinophagaceae</taxon>
        <taxon>Chitinophaga</taxon>
    </lineage>
</organism>
<keyword evidence="1" id="KW-0732">Signal</keyword>
<dbReference type="OrthoDB" id="660827at2"/>
<dbReference type="Proteomes" id="UP001326715">
    <property type="component" value="Chromosome"/>
</dbReference>
<evidence type="ECO:0000313" key="2">
    <source>
        <dbReference type="EMBL" id="SFW84988.1"/>
    </source>
</evidence>
<evidence type="ECO:0000313" key="3">
    <source>
        <dbReference type="EMBL" id="WQG88934.1"/>
    </source>
</evidence>
<dbReference type="EMBL" id="CP140154">
    <property type="protein sequence ID" value="WQG88934.1"/>
    <property type="molecule type" value="Genomic_DNA"/>
</dbReference>
<dbReference type="Proteomes" id="UP000183788">
    <property type="component" value="Unassembled WGS sequence"/>
</dbReference>